<gene>
    <name evidence="2" type="ORF">GCU69_21175</name>
</gene>
<evidence type="ECO:0000313" key="3">
    <source>
        <dbReference type="Proteomes" id="UP000621266"/>
    </source>
</evidence>
<dbReference type="Proteomes" id="UP000621266">
    <property type="component" value="Unassembled WGS sequence"/>
</dbReference>
<feature type="transmembrane region" description="Helical" evidence="1">
    <location>
        <begin position="165"/>
        <end position="184"/>
    </location>
</feature>
<keyword evidence="1" id="KW-0812">Transmembrane</keyword>
<feature type="transmembrane region" description="Helical" evidence="1">
    <location>
        <begin position="28"/>
        <end position="48"/>
    </location>
</feature>
<name>A0ABQ7FFK8_9ACTN</name>
<protein>
    <recommendedName>
        <fullName evidence="4">Integral membrane protein</fullName>
    </recommendedName>
</protein>
<reference evidence="2 3" key="1">
    <citation type="submission" date="2019-10" db="EMBL/GenBank/DDBJ databases">
        <title>Streptomyces tenebrisbrunneis sp.nov., an endogenous actinomycete isolated from of Lycium ruthenicum.</title>
        <authorList>
            <person name="Ma L."/>
        </authorList>
    </citation>
    <scope>NUCLEOTIDE SEQUENCE [LARGE SCALE GENOMIC DNA]</scope>
    <source>
        <strain evidence="2 3">TRM 66187</strain>
    </source>
</reference>
<keyword evidence="1" id="KW-0472">Membrane</keyword>
<organism evidence="2 3">
    <name type="scientific">Streptomyces lycii</name>
    <dbReference type="NCBI Taxonomy" id="2654337"/>
    <lineage>
        <taxon>Bacteria</taxon>
        <taxon>Bacillati</taxon>
        <taxon>Actinomycetota</taxon>
        <taxon>Actinomycetes</taxon>
        <taxon>Kitasatosporales</taxon>
        <taxon>Streptomycetaceae</taxon>
        <taxon>Streptomyces</taxon>
    </lineage>
</organism>
<keyword evidence="1" id="KW-1133">Transmembrane helix</keyword>
<feature type="transmembrane region" description="Helical" evidence="1">
    <location>
        <begin position="216"/>
        <end position="237"/>
    </location>
</feature>
<evidence type="ECO:0008006" key="4">
    <source>
        <dbReference type="Google" id="ProtNLM"/>
    </source>
</evidence>
<feature type="non-terminal residue" evidence="2">
    <location>
        <position position="1"/>
    </location>
</feature>
<evidence type="ECO:0000313" key="2">
    <source>
        <dbReference type="EMBL" id="KAF4407105.1"/>
    </source>
</evidence>
<feature type="transmembrane region" description="Helical" evidence="1">
    <location>
        <begin position="112"/>
        <end position="133"/>
    </location>
</feature>
<dbReference type="EMBL" id="WHPN01000331">
    <property type="protein sequence ID" value="KAF4407105.1"/>
    <property type="molecule type" value="Genomic_DNA"/>
</dbReference>
<accession>A0ABQ7FFK8</accession>
<keyword evidence="3" id="KW-1185">Reference proteome</keyword>
<feature type="transmembrane region" description="Helical" evidence="1">
    <location>
        <begin position="82"/>
        <end position="100"/>
    </location>
</feature>
<proteinExistence type="predicted"/>
<feature type="transmembrane region" description="Helical" evidence="1">
    <location>
        <begin position="60"/>
        <end position="76"/>
    </location>
</feature>
<feature type="transmembrane region" description="Helical" evidence="1">
    <location>
        <begin position="139"/>
        <end position="158"/>
    </location>
</feature>
<sequence length="242" mass="23391">SPIIAPGLQPALLTAALAALIALAAPLHQAVLAVPVVLLQAVTAAGWFRLNGMWPARQGIALAFAGGLTADIALLATGPGDAATVGIGTLGVWFPLVLILQLRNRGSSDERLYALTAGLASSALAIVAAGHLAAAAHSVTAVVAGAVAVAAATVVRALPLPAAVSYAAALAAAVAAGLGAGLFADAGGPGALLGAVAGVCALVGLRVASYDYPSRFVHMTAGVALPLAVAAPAVYVLSRAIG</sequence>
<evidence type="ECO:0000256" key="1">
    <source>
        <dbReference type="SAM" id="Phobius"/>
    </source>
</evidence>
<comment type="caution">
    <text evidence="2">The sequence shown here is derived from an EMBL/GenBank/DDBJ whole genome shotgun (WGS) entry which is preliminary data.</text>
</comment>